<evidence type="ECO:0000313" key="3">
    <source>
        <dbReference type="Proteomes" id="UP000799324"/>
    </source>
</evidence>
<reference evidence="2" key="1">
    <citation type="journal article" date="2020" name="Stud. Mycol.">
        <title>101 Dothideomycetes genomes: a test case for predicting lifestyles and emergence of pathogens.</title>
        <authorList>
            <person name="Haridas S."/>
            <person name="Albert R."/>
            <person name="Binder M."/>
            <person name="Bloem J."/>
            <person name="Labutti K."/>
            <person name="Salamov A."/>
            <person name="Andreopoulos B."/>
            <person name="Baker S."/>
            <person name="Barry K."/>
            <person name="Bills G."/>
            <person name="Bluhm B."/>
            <person name="Cannon C."/>
            <person name="Castanera R."/>
            <person name="Culley D."/>
            <person name="Daum C."/>
            <person name="Ezra D."/>
            <person name="Gonzalez J."/>
            <person name="Henrissat B."/>
            <person name="Kuo A."/>
            <person name="Liang C."/>
            <person name="Lipzen A."/>
            <person name="Lutzoni F."/>
            <person name="Magnuson J."/>
            <person name="Mondo S."/>
            <person name="Nolan M."/>
            <person name="Ohm R."/>
            <person name="Pangilinan J."/>
            <person name="Park H.-J."/>
            <person name="Ramirez L."/>
            <person name="Alfaro M."/>
            <person name="Sun H."/>
            <person name="Tritt A."/>
            <person name="Yoshinaga Y."/>
            <person name="Zwiers L.-H."/>
            <person name="Turgeon B."/>
            <person name="Goodwin S."/>
            <person name="Spatafora J."/>
            <person name="Crous P."/>
            <person name="Grigoriev I."/>
        </authorList>
    </citation>
    <scope>NUCLEOTIDE SEQUENCE</scope>
    <source>
        <strain evidence="2">CBS 122681</strain>
    </source>
</reference>
<feature type="compositionally biased region" description="Low complexity" evidence="1">
    <location>
        <begin position="11"/>
        <end position="48"/>
    </location>
</feature>
<evidence type="ECO:0000256" key="1">
    <source>
        <dbReference type="SAM" id="MobiDB-lite"/>
    </source>
</evidence>
<feature type="compositionally biased region" description="Pro residues" evidence="1">
    <location>
        <begin position="49"/>
        <end position="88"/>
    </location>
</feature>
<keyword evidence="3" id="KW-1185">Reference proteome</keyword>
<accession>A0A6A6TTB4</accession>
<sequence>MDHFKMPRGAQHQQPPQQQQQQQQHQQQQQQQQPQQQQQALAAAAIRHPLPPRPPNPCPHNPPLTYPLPARPLPPPPSPPPPPGPPAPHFAVWMNEQRMGSNGLFPPTRELLRMQGLVRDFESADAGTRRLHISLRWGTQGLPVPGRIAVYDDHP</sequence>
<dbReference type="Proteomes" id="UP000799324">
    <property type="component" value="Unassembled WGS sequence"/>
</dbReference>
<dbReference type="AlphaFoldDB" id="A0A6A6TTB4"/>
<gene>
    <name evidence="2" type="ORF">K491DRAFT_673278</name>
</gene>
<protein>
    <submittedName>
        <fullName evidence="2">Uncharacterized protein</fullName>
    </submittedName>
</protein>
<evidence type="ECO:0000313" key="2">
    <source>
        <dbReference type="EMBL" id="KAF2662193.1"/>
    </source>
</evidence>
<dbReference type="EMBL" id="MU004290">
    <property type="protein sequence ID" value="KAF2662193.1"/>
    <property type="molecule type" value="Genomic_DNA"/>
</dbReference>
<feature type="region of interest" description="Disordered" evidence="1">
    <location>
        <begin position="1"/>
        <end position="89"/>
    </location>
</feature>
<name>A0A6A6TTB4_9PLEO</name>
<proteinExistence type="predicted"/>
<organism evidence="2 3">
    <name type="scientific">Lophiostoma macrostomum CBS 122681</name>
    <dbReference type="NCBI Taxonomy" id="1314788"/>
    <lineage>
        <taxon>Eukaryota</taxon>
        <taxon>Fungi</taxon>
        <taxon>Dikarya</taxon>
        <taxon>Ascomycota</taxon>
        <taxon>Pezizomycotina</taxon>
        <taxon>Dothideomycetes</taxon>
        <taxon>Pleosporomycetidae</taxon>
        <taxon>Pleosporales</taxon>
        <taxon>Lophiostomataceae</taxon>
        <taxon>Lophiostoma</taxon>
    </lineage>
</organism>